<dbReference type="InterPro" id="IPR036397">
    <property type="entry name" value="RNaseH_sf"/>
</dbReference>
<sequence>MRIAQGARRLSYLIFANDSLIFCKASVEEAGQVRRILDVYKQASGQLINVEKSSLFFSRNMSNRQREGVMRELQGIKRSKRQVFDFIRQKTIARLKGWKQKLLSQAGKEVLLKSVIMALPTYVMSCCLLPKIFQGNIHLEDKSSGADSWCWKSLLKAKKLLGEGIRKQIGDGKSINIWEDKWLPETEDGKVKTRNVEGIEVQRVSKLIKDGIWDKELIAQAYKNRFWHWWEELKEAVNKENGRERIVLTVNLLWQIWKSRNKRQFTDKGRDLMVAANKAVMEWREYQEAQEAEMEIGGYSKSVEEASNGWKRPKKSWVRINSDAALYQKMDKVGWGMVARDWQWKVLGAWAVPNSSYSNPKLEEAMVLRAAMLVAKQQGWRSVESETDCLQVVNGINREEDDVIRSVVVFDIRKLKSNFDECCFTFTRRVNNFVSHKLANGNYLEGIC</sequence>
<name>A0ABM4W8U0_COFAR</name>
<dbReference type="Pfam" id="PF13456">
    <property type="entry name" value="RVT_3"/>
    <property type="match status" value="1"/>
</dbReference>
<feature type="domain" description="RNase H type-1" evidence="1">
    <location>
        <begin position="321"/>
        <end position="440"/>
    </location>
</feature>
<dbReference type="PANTHER" id="PTHR47074">
    <property type="entry name" value="BNAC02G40300D PROTEIN"/>
    <property type="match status" value="1"/>
</dbReference>
<accession>A0ABM4W8U0</accession>
<dbReference type="Proteomes" id="UP001652660">
    <property type="component" value="Chromosome 11e"/>
</dbReference>
<dbReference type="Gene3D" id="3.30.420.10">
    <property type="entry name" value="Ribonuclease H-like superfamily/Ribonuclease H"/>
    <property type="match status" value="1"/>
</dbReference>
<organism evidence="2 3">
    <name type="scientific">Coffea arabica</name>
    <name type="common">Arabian coffee</name>
    <dbReference type="NCBI Taxonomy" id="13443"/>
    <lineage>
        <taxon>Eukaryota</taxon>
        <taxon>Viridiplantae</taxon>
        <taxon>Streptophyta</taxon>
        <taxon>Embryophyta</taxon>
        <taxon>Tracheophyta</taxon>
        <taxon>Spermatophyta</taxon>
        <taxon>Magnoliopsida</taxon>
        <taxon>eudicotyledons</taxon>
        <taxon>Gunneridae</taxon>
        <taxon>Pentapetalae</taxon>
        <taxon>asterids</taxon>
        <taxon>lamiids</taxon>
        <taxon>Gentianales</taxon>
        <taxon>Rubiaceae</taxon>
        <taxon>Ixoroideae</taxon>
        <taxon>Gardenieae complex</taxon>
        <taxon>Bertiereae - Coffeeae clade</taxon>
        <taxon>Coffeeae</taxon>
        <taxon>Coffea</taxon>
    </lineage>
</organism>
<dbReference type="InterPro" id="IPR044730">
    <property type="entry name" value="RNase_H-like_dom_plant"/>
</dbReference>
<evidence type="ECO:0000259" key="1">
    <source>
        <dbReference type="Pfam" id="PF13456"/>
    </source>
</evidence>
<dbReference type="PANTHER" id="PTHR47074:SF48">
    <property type="entry name" value="POLYNUCLEOTIDYL TRANSFERASE, RIBONUCLEASE H-LIKE SUPERFAMILY PROTEIN"/>
    <property type="match status" value="1"/>
</dbReference>
<dbReference type="InterPro" id="IPR002156">
    <property type="entry name" value="RNaseH_domain"/>
</dbReference>
<dbReference type="CDD" id="cd06222">
    <property type="entry name" value="RNase_H_like"/>
    <property type="match status" value="1"/>
</dbReference>
<keyword evidence="2" id="KW-1185">Reference proteome</keyword>
<reference evidence="3" key="1">
    <citation type="submission" date="2025-08" db="UniProtKB">
        <authorList>
            <consortium name="RefSeq"/>
        </authorList>
    </citation>
    <scope>IDENTIFICATION</scope>
    <source>
        <tissue evidence="3">Leaves</tissue>
    </source>
</reference>
<evidence type="ECO:0000313" key="3">
    <source>
        <dbReference type="RefSeq" id="XP_071928203.1"/>
    </source>
</evidence>
<dbReference type="RefSeq" id="XP_071928203.1">
    <property type="nucleotide sequence ID" value="XM_072072102.1"/>
</dbReference>
<protein>
    <recommendedName>
        <fullName evidence="1">RNase H type-1 domain-containing protein</fullName>
    </recommendedName>
</protein>
<dbReference type="GeneID" id="140021344"/>
<dbReference type="SUPFAM" id="SSF53098">
    <property type="entry name" value="Ribonuclease H-like"/>
    <property type="match status" value="1"/>
</dbReference>
<proteinExistence type="predicted"/>
<dbReference type="InterPro" id="IPR012337">
    <property type="entry name" value="RNaseH-like_sf"/>
</dbReference>
<gene>
    <name evidence="3" type="primary">LOC140021344</name>
</gene>
<dbReference type="InterPro" id="IPR052929">
    <property type="entry name" value="RNase_H-like_EbsB-rel"/>
</dbReference>
<evidence type="ECO:0000313" key="2">
    <source>
        <dbReference type="Proteomes" id="UP001652660"/>
    </source>
</evidence>